<name>A0ABT5ZSV3_9ACTN</name>
<keyword evidence="1" id="KW-0067">ATP-binding</keyword>
<dbReference type="RefSeq" id="WP_276095762.1">
    <property type="nucleotide sequence ID" value="NZ_JARJBC010000019.1"/>
</dbReference>
<organism evidence="3 4">
    <name type="scientific">Streptomyces silvisoli</name>
    <dbReference type="NCBI Taxonomy" id="3034235"/>
    <lineage>
        <taxon>Bacteria</taxon>
        <taxon>Bacillati</taxon>
        <taxon>Actinomycetota</taxon>
        <taxon>Actinomycetes</taxon>
        <taxon>Kitasatosporales</taxon>
        <taxon>Streptomycetaceae</taxon>
        <taxon>Streptomyces</taxon>
    </lineage>
</organism>
<evidence type="ECO:0000259" key="2">
    <source>
        <dbReference type="PROSITE" id="PS50975"/>
    </source>
</evidence>
<evidence type="ECO:0000313" key="3">
    <source>
        <dbReference type="EMBL" id="MDF3292675.1"/>
    </source>
</evidence>
<dbReference type="PROSITE" id="PS50975">
    <property type="entry name" value="ATP_GRASP"/>
    <property type="match status" value="1"/>
</dbReference>
<dbReference type="InterPro" id="IPR040754">
    <property type="entry name" value="PreAtp-grasp"/>
</dbReference>
<dbReference type="InterPro" id="IPR011761">
    <property type="entry name" value="ATP-grasp"/>
</dbReference>
<evidence type="ECO:0000313" key="4">
    <source>
        <dbReference type="Proteomes" id="UP001216579"/>
    </source>
</evidence>
<evidence type="ECO:0000256" key="1">
    <source>
        <dbReference type="PROSITE-ProRule" id="PRU00409"/>
    </source>
</evidence>
<keyword evidence="1" id="KW-0547">Nucleotide-binding</keyword>
<comment type="caution">
    <text evidence="3">The sequence shown here is derived from an EMBL/GenBank/DDBJ whole genome shotgun (WGS) entry which is preliminary data.</text>
</comment>
<reference evidence="3 4" key="1">
    <citation type="submission" date="2023-03" db="EMBL/GenBank/DDBJ databases">
        <title>Draft genome sequence of Streptomyces sp. RB6PN23 isolated from peat swamp forest in Thailand.</title>
        <authorList>
            <person name="Klaysubun C."/>
            <person name="Duangmal K."/>
        </authorList>
    </citation>
    <scope>NUCLEOTIDE SEQUENCE [LARGE SCALE GENOMIC DNA]</scope>
    <source>
        <strain evidence="3 4">RB6PN23</strain>
    </source>
</reference>
<proteinExistence type="predicted"/>
<dbReference type="EMBL" id="JARJBC010000019">
    <property type="protein sequence ID" value="MDF3292675.1"/>
    <property type="molecule type" value="Genomic_DNA"/>
</dbReference>
<protein>
    <recommendedName>
        <fullName evidence="2">ATP-grasp domain-containing protein</fullName>
    </recommendedName>
</protein>
<feature type="domain" description="ATP-grasp" evidence="2">
    <location>
        <begin position="146"/>
        <end position="355"/>
    </location>
</feature>
<dbReference type="Gene3D" id="3.30.470.20">
    <property type="entry name" value="ATP-grasp fold, B domain"/>
    <property type="match status" value="1"/>
</dbReference>
<keyword evidence="4" id="KW-1185">Reference proteome</keyword>
<sequence>MFLGNFEVEREWGKGEPGLPKFNSPSSDLLVNRMDEFALTLAGPGDLVILKKKPDPAYVEYLTALGRPAPRTLVPVESEPARDVTGDALADKGLLEQLAALRDQGAVIVAHGVSERVERLSQESGLPLAAPPAAVCKSVNSKVYSRRLAERLGLRQPEGWWCDSLERWGEAVLWARGVLRGGGRVAVKDAFGVSGKGILQIGEESRLDQLDRLFTNRRKGQADSRLGVVVEEWVAKSGDLNYQFTLGRDGSVHLDFVKEALTRNGVHMGHLVPARLSADVREGIAAAAMDLGAALATDGYHGVVGVDAMLDPEGGLYPLTEINARNNMSTYQEPLLELLHSPGATALARYYPVVRRRPASFAELRALLGDALLTSPGDGCGVVVNNFATVNSGIAAGGAGRLYGILLGPDAETVSALDKQVTELLAQWREDGAHE</sequence>
<dbReference type="Proteomes" id="UP001216579">
    <property type="component" value="Unassembled WGS sequence"/>
</dbReference>
<gene>
    <name evidence="3" type="ORF">P3G67_26295</name>
</gene>
<accession>A0ABT5ZSV3</accession>
<dbReference type="Pfam" id="PF18604">
    <property type="entry name" value="PreAtp-grasp"/>
    <property type="match status" value="1"/>
</dbReference>
<dbReference type="SUPFAM" id="SSF56059">
    <property type="entry name" value="Glutathione synthetase ATP-binding domain-like"/>
    <property type="match status" value="1"/>
</dbReference>